<dbReference type="Pfam" id="PF05970">
    <property type="entry name" value="PIF1"/>
    <property type="match status" value="1"/>
</dbReference>
<keyword evidence="1" id="KW-0347">Helicase</keyword>
<evidence type="ECO:0000256" key="1">
    <source>
        <dbReference type="RuleBase" id="RU363044"/>
    </source>
</evidence>
<dbReference type="GO" id="GO:0006281">
    <property type="term" value="P:DNA repair"/>
    <property type="evidence" value="ECO:0007669"/>
    <property type="project" value="UniProtKB-KW"/>
</dbReference>
<dbReference type="GO" id="GO:0005524">
    <property type="term" value="F:ATP binding"/>
    <property type="evidence" value="ECO:0007669"/>
    <property type="project" value="UniProtKB-KW"/>
</dbReference>
<dbReference type="InterPro" id="IPR051055">
    <property type="entry name" value="PIF1_helicase"/>
</dbReference>
<dbReference type="GO" id="GO:0006310">
    <property type="term" value="P:DNA recombination"/>
    <property type="evidence" value="ECO:0007669"/>
    <property type="project" value="UniProtKB-KW"/>
</dbReference>
<feature type="domain" description="DNA helicase Pif1-like DEAD-box helicase" evidence="3">
    <location>
        <begin position="4"/>
        <end position="62"/>
    </location>
</feature>
<keyword evidence="1" id="KW-0067">ATP-binding</keyword>
<feature type="transmembrane region" description="Helical" evidence="2">
    <location>
        <begin position="408"/>
        <end position="425"/>
    </location>
</feature>
<sequence length="426" mass="46424">MQDDFKETKLIIIDEYNMLGRAMLSNVDLRCRNIFSADEPFGDVSILVVGTMRQLPPVFDSPLYARNGSQILDNGASTMDDWKLFQTRDWSMLTIQEKANFKNVLHLFPTKVATNEYNLARLIKTGRLVARMPSTDNYAAASTASSDNAKGLEKNLYLSVGARVMLRSNLTTQYRLVNGAVGIVVDIVYSSSTKLPNDLPLAVMVDFDNYSGKNFREGTNIIPVPPQTINWKTSSVCGAKCTAIRGETVGTNVSLSNTSSLMSCALDLDASFLLIGVDKDSLIRKTPAVCLAEKAMSVPGPVVPTKEGGGVDQERLDCFVRLVAMLADLGQKGGMLRLVGKVALLWGGIRSAISLIERLILFLHLAERPLFQRILGFACMVLVLWSPVVIPLFPTLVQGSVPRNSTGIAEYACIAGLYSAVTILMG</sequence>
<dbReference type="GO" id="GO:0043139">
    <property type="term" value="F:5'-3' DNA helicase activity"/>
    <property type="evidence" value="ECO:0007669"/>
    <property type="project" value="UniProtKB-EC"/>
</dbReference>
<dbReference type="InterPro" id="IPR027417">
    <property type="entry name" value="P-loop_NTPase"/>
</dbReference>
<keyword evidence="5" id="KW-1185">Reference proteome</keyword>
<accession>A0A7J7NMN6</accession>
<keyword evidence="1" id="KW-0547">Nucleotide-binding</keyword>
<dbReference type="EMBL" id="JACGCM010000696">
    <property type="protein sequence ID" value="KAF6168491.1"/>
    <property type="molecule type" value="Genomic_DNA"/>
</dbReference>
<dbReference type="OrthoDB" id="1719834at2759"/>
<feature type="transmembrane region" description="Helical" evidence="2">
    <location>
        <begin position="343"/>
        <end position="363"/>
    </location>
</feature>
<protein>
    <recommendedName>
        <fullName evidence="1">ATP-dependent DNA helicase</fullName>
        <ecNumber evidence="1">5.6.2.3</ecNumber>
    </recommendedName>
</protein>
<keyword evidence="2" id="KW-0812">Transmembrane</keyword>
<keyword evidence="2" id="KW-1133">Transmembrane helix</keyword>
<organism evidence="4 5">
    <name type="scientific">Kingdonia uniflora</name>
    <dbReference type="NCBI Taxonomy" id="39325"/>
    <lineage>
        <taxon>Eukaryota</taxon>
        <taxon>Viridiplantae</taxon>
        <taxon>Streptophyta</taxon>
        <taxon>Embryophyta</taxon>
        <taxon>Tracheophyta</taxon>
        <taxon>Spermatophyta</taxon>
        <taxon>Magnoliopsida</taxon>
        <taxon>Ranunculales</taxon>
        <taxon>Circaeasteraceae</taxon>
        <taxon>Kingdonia</taxon>
    </lineage>
</organism>
<keyword evidence="1" id="KW-0233">DNA recombination</keyword>
<reference evidence="4 5" key="1">
    <citation type="journal article" date="2020" name="IScience">
        <title>Genome Sequencing of the Endangered Kingdonia uniflora (Circaeasteraceae, Ranunculales) Reveals Potential Mechanisms of Evolutionary Specialization.</title>
        <authorList>
            <person name="Sun Y."/>
            <person name="Deng T."/>
            <person name="Zhang A."/>
            <person name="Moore M.J."/>
            <person name="Landis J.B."/>
            <person name="Lin N."/>
            <person name="Zhang H."/>
            <person name="Zhang X."/>
            <person name="Huang J."/>
            <person name="Zhang X."/>
            <person name="Sun H."/>
            <person name="Wang H."/>
        </authorList>
    </citation>
    <scope>NUCLEOTIDE SEQUENCE [LARGE SCALE GENOMIC DNA]</scope>
    <source>
        <strain evidence="4">TB1705</strain>
        <tissue evidence="4">Leaf</tissue>
    </source>
</reference>
<feature type="transmembrane region" description="Helical" evidence="2">
    <location>
        <begin position="375"/>
        <end position="396"/>
    </location>
</feature>
<keyword evidence="1" id="KW-0378">Hydrolase</keyword>
<dbReference type="PANTHER" id="PTHR47642">
    <property type="entry name" value="ATP-DEPENDENT DNA HELICASE"/>
    <property type="match status" value="1"/>
</dbReference>
<evidence type="ECO:0000256" key="2">
    <source>
        <dbReference type="SAM" id="Phobius"/>
    </source>
</evidence>
<dbReference type="GO" id="GO:0016787">
    <property type="term" value="F:hydrolase activity"/>
    <property type="evidence" value="ECO:0007669"/>
    <property type="project" value="UniProtKB-KW"/>
</dbReference>
<dbReference type="Gene3D" id="3.40.50.300">
    <property type="entry name" value="P-loop containing nucleotide triphosphate hydrolases"/>
    <property type="match status" value="1"/>
</dbReference>
<evidence type="ECO:0000313" key="5">
    <source>
        <dbReference type="Proteomes" id="UP000541444"/>
    </source>
</evidence>
<dbReference type="Proteomes" id="UP000541444">
    <property type="component" value="Unassembled WGS sequence"/>
</dbReference>
<dbReference type="AlphaFoldDB" id="A0A7J7NMN6"/>
<comment type="cofactor">
    <cofactor evidence="1">
        <name>Mg(2+)</name>
        <dbReference type="ChEBI" id="CHEBI:18420"/>
    </cofactor>
</comment>
<keyword evidence="1" id="KW-0227">DNA damage</keyword>
<name>A0A7J7NMN6_9MAGN</name>
<keyword evidence="1" id="KW-0234">DNA repair</keyword>
<comment type="caution">
    <text evidence="4">The sequence shown here is derived from an EMBL/GenBank/DDBJ whole genome shotgun (WGS) entry which is preliminary data.</text>
</comment>
<proteinExistence type="inferred from homology"/>
<comment type="similarity">
    <text evidence="1">Belongs to the helicase family.</text>
</comment>
<keyword evidence="2" id="KW-0472">Membrane</keyword>
<comment type="catalytic activity">
    <reaction evidence="1">
        <text>ATP + H2O = ADP + phosphate + H(+)</text>
        <dbReference type="Rhea" id="RHEA:13065"/>
        <dbReference type="ChEBI" id="CHEBI:15377"/>
        <dbReference type="ChEBI" id="CHEBI:15378"/>
        <dbReference type="ChEBI" id="CHEBI:30616"/>
        <dbReference type="ChEBI" id="CHEBI:43474"/>
        <dbReference type="ChEBI" id="CHEBI:456216"/>
        <dbReference type="EC" id="5.6.2.3"/>
    </reaction>
</comment>
<dbReference type="GO" id="GO:0000723">
    <property type="term" value="P:telomere maintenance"/>
    <property type="evidence" value="ECO:0007669"/>
    <property type="project" value="InterPro"/>
</dbReference>
<gene>
    <name evidence="4" type="ORF">GIB67_005043</name>
</gene>
<evidence type="ECO:0000313" key="4">
    <source>
        <dbReference type="EMBL" id="KAF6168491.1"/>
    </source>
</evidence>
<dbReference type="EC" id="5.6.2.3" evidence="1"/>
<evidence type="ECO:0000259" key="3">
    <source>
        <dbReference type="Pfam" id="PF05970"/>
    </source>
</evidence>
<dbReference type="InterPro" id="IPR010285">
    <property type="entry name" value="DNA_helicase_pif1-like_DEAD"/>
</dbReference>